<protein>
    <recommendedName>
        <fullName evidence="3">CBF1-interacting co-repressor CIR N-terminal domain-containing protein</fullName>
    </recommendedName>
</protein>
<sequence length="71" mass="7798">MGGHGALNILPDKKWNVYNLDNRLKVDKLLAEHRAAAVAEHRSRLRGVVGARLKILRDEKARGSGRGPCTA</sequence>
<organism evidence="1 2">
    <name type="scientific">Gregarina niphandrodes</name>
    <name type="common">Septate eugregarine</name>
    <dbReference type="NCBI Taxonomy" id="110365"/>
    <lineage>
        <taxon>Eukaryota</taxon>
        <taxon>Sar</taxon>
        <taxon>Alveolata</taxon>
        <taxon>Apicomplexa</taxon>
        <taxon>Conoidasida</taxon>
        <taxon>Gregarinasina</taxon>
        <taxon>Eugregarinorida</taxon>
        <taxon>Gregarinidae</taxon>
        <taxon>Gregarina</taxon>
    </lineage>
</organism>
<gene>
    <name evidence="1" type="ORF">GNI_147830</name>
</gene>
<dbReference type="RefSeq" id="XP_011132673.1">
    <property type="nucleotide sequence ID" value="XM_011134371.1"/>
</dbReference>
<proteinExistence type="predicted"/>
<name>A0A023AZV1_GRENI</name>
<comment type="caution">
    <text evidence="1">The sequence shown here is derived from an EMBL/GenBank/DDBJ whole genome shotgun (WGS) entry which is preliminary data.</text>
</comment>
<dbReference type="EMBL" id="AFNH02001100">
    <property type="protein sequence ID" value="EZG44395.1"/>
    <property type="molecule type" value="Genomic_DNA"/>
</dbReference>
<dbReference type="GeneID" id="22915164"/>
<reference evidence="1" key="1">
    <citation type="submission" date="2013-12" db="EMBL/GenBank/DDBJ databases">
        <authorList>
            <person name="Omoto C.K."/>
            <person name="Sibley D."/>
            <person name="Venepally P."/>
            <person name="Hadjithomas M."/>
            <person name="Karamycheva S."/>
            <person name="Brunk B."/>
            <person name="Roos D."/>
            <person name="Caler E."/>
            <person name="Lorenzi H."/>
        </authorList>
    </citation>
    <scope>NUCLEOTIDE SEQUENCE</scope>
</reference>
<evidence type="ECO:0000313" key="1">
    <source>
        <dbReference type="EMBL" id="EZG44395.1"/>
    </source>
</evidence>
<dbReference type="AlphaFoldDB" id="A0A023AZV1"/>
<dbReference type="VEuPathDB" id="CryptoDB:GNI_147830"/>
<accession>A0A023AZV1</accession>
<dbReference type="Proteomes" id="UP000019763">
    <property type="component" value="Unassembled WGS sequence"/>
</dbReference>
<keyword evidence="2" id="KW-1185">Reference proteome</keyword>
<evidence type="ECO:0000313" key="2">
    <source>
        <dbReference type="Proteomes" id="UP000019763"/>
    </source>
</evidence>
<evidence type="ECO:0008006" key="3">
    <source>
        <dbReference type="Google" id="ProtNLM"/>
    </source>
</evidence>